<organism evidence="1 2">
    <name type="scientific">Gigaspora rosea</name>
    <dbReference type="NCBI Taxonomy" id="44941"/>
    <lineage>
        <taxon>Eukaryota</taxon>
        <taxon>Fungi</taxon>
        <taxon>Fungi incertae sedis</taxon>
        <taxon>Mucoromycota</taxon>
        <taxon>Glomeromycotina</taxon>
        <taxon>Glomeromycetes</taxon>
        <taxon>Diversisporales</taxon>
        <taxon>Gigasporaceae</taxon>
        <taxon>Gigaspora</taxon>
    </lineage>
</organism>
<protein>
    <submittedName>
        <fullName evidence="1">Uncharacterized protein</fullName>
    </submittedName>
</protein>
<dbReference type="Proteomes" id="UP000266673">
    <property type="component" value="Unassembled WGS sequence"/>
</dbReference>
<keyword evidence="2" id="KW-1185">Reference proteome</keyword>
<comment type="caution">
    <text evidence="1">The sequence shown here is derived from an EMBL/GenBank/DDBJ whole genome shotgun (WGS) entry which is preliminary data.</text>
</comment>
<name>A0A397UNH1_9GLOM</name>
<dbReference type="AlphaFoldDB" id="A0A397UNH1"/>
<sequence length="163" mass="18487">MSKTKFQKGLWEMPNAAKDPVSYRLASIAYPAGKDNRWQQYAEITLDKQTTNILQTKMVLRNLKTPDGETKVFDDTPVDDFPNGLSFDRPYAGHSLKAVYILNPYNFFSIYIKLIISLDIAKPPSKKAEKLSDAEIEKLRIPPKEFKAKSASEDNWIGNAAIM</sequence>
<accession>A0A397UNH1</accession>
<gene>
    <name evidence="1" type="ORF">C2G38_2202571</name>
</gene>
<evidence type="ECO:0000313" key="2">
    <source>
        <dbReference type="Proteomes" id="UP000266673"/>
    </source>
</evidence>
<evidence type="ECO:0000313" key="1">
    <source>
        <dbReference type="EMBL" id="RIB11782.1"/>
    </source>
</evidence>
<reference evidence="1 2" key="1">
    <citation type="submission" date="2018-06" db="EMBL/GenBank/DDBJ databases">
        <title>Comparative genomics reveals the genomic features of Rhizophagus irregularis, R. cerebriforme, R. diaphanum and Gigaspora rosea, and their symbiotic lifestyle signature.</title>
        <authorList>
            <person name="Morin E."/>
            <person name="San Clemente H."/>
            <person name="Chen E.C.H."/>
            <person name="De La Providencia I."/>
            <person name="Hainaut M."/>
            <person name="Kuo A."/>
            <person name="Kohler A."/>
            <person name="Murat C."/>
            <person name="Tang N."/>
            <person name="Roy S."/>
            <person name="Loubradou J."/>
            <person name="Henrissat B."/>
            <person name="Grigoriev I.V."/>
            <person name="Corradi N."/>
            <person name="Roux C."/>
            <person name="Martin F.M."/>
        </authorList>
    </citation>
    <scope>NUCLEOTIDE SEQUENCE [LARGE SCALE GENOMIC DNA]</scope>
    <source>
        <strain evidence="1 2">DAOM 194757</strain>
    </source>
</reference>
<proteinExistence type="predicted"/>
<dbReference type="EMBL" id="QKWP01001097">
    <property type="protein sequence ID" value="RIB11782.1"/>
    <property type="molecule type" value="Genomic_DNA"/>
</dbReference>